<keyword evidence="2" id="KW-1185">Reference proteome</keyword>
<gene>
    <name evidence="1" type="ORF">CAMGR0001_0162</name>
</gene>
<name>C8PKE1_9BACT</name>
<comment type="caution">
    <text evidence="1">The sequence shown here is derived from an EMBL/GenBank/DDBJ whole genome shotgun (WGS) entry which is preliminary data.</text>
</comment>
<accession>C8PKE1</accession>
<evidence type="ECO:0008006" key="3">
    <source>
        <dbReference type="Google" id="ProtNLM"/>
    </source>
</evidence>
<sequence length="129" mass="14583">MKDNEVVLILSIESDRDLSETISSSGISTTKTWHKGDLKIKGSILKYKNFGFSIEEKFYDIPSAGDLIKKFLADINVARSIKLQSVKKLLRVVIYSNCSLPGLYYDTDLLRLLAGNNINLDNDVYFLDE</sequence>
<organism evidence="1 2">
    <name type="scientific">Campylobacter gracilis RM3268</name>
    <dbReference type="NCBI Taxonomy" id="553220"/>
    <lineage>
        <taxon>Bacteria</taxon>
        <taxon>Pseudomonadati</taxon>
        <taxon>Campylobacterota</taxon>
        <taxon>Epsilonproteobacteria</taxon>
        <taxon>Campylobacterales</taxon>
        <taxon>Campylobacteraceae</taxon>
        <taxon>Campylobacter</taxon>
    </lineage>
</organism>
<proteinExistence type="predicted"/>
<reference evidence="1 2" key="1">
    <citation type="submission" date="2009-07" db="EMBL/GenBank/DDBJ databases">
        <authorList>
            <person name="Madupu R."/>
            <person name="Sebastian Y."/>
            <person name="Durkin A.S."/>
            <person name="Torralba M."/>
            <person name="Methe B."/>
            <person name="Sutton G.G."/>
            <person name="Strausberg R.L."/>
            <person name="Nelson K.E."/>
        </authorList>
    </citation>
    <scope>NUCLEOTIDE SEQUENCE [LARGE SCALE GENOMIC DNA]</scope>
    <source>
        <strain evidence="1 2">RM3268</strain>
    </source>
</reference>
<protein>
    <recommendedName>
        <fullName evidence="3">DUF4279 domain-containing protein</fullName>
    </recommendedName>
</protein>
<evidence type="ECO:0000313" key="2">
    <source>
        <dbReference type="Proteomes" id="UP000005709"/>
    </source>
</evidence>
<evidence type="ECO:0000313" key="1">
    <source>
        <dbReference type="EMBL" id="EEV16550.1"/>
    </source>
</evidence>
<dbReference type="RefSeq" id="WP_005872736.1">
    <property type="nucleotide sequence ID" value="NZ_ACYG01000030.1"/>
</dbReference>
<dbReference type="OrthoDB" id="9960787at2"/>
<dbReference type="Proteomes" id="UP000005709">
    <property type="component" value="Unassembled WGS sequence"/>
</dbReference>
<dbReference type="AlphaFoldDB" id="C8PKE1"/>
<dbReference type="STRING" id="824.CGRAC_2101"/>
<dbReference type="EMBL" id="ACYG01000030">
    <property type="protein sequence ID" value="EEV16550.1"/>
    <property type="molecule type" value="Genomic_DNA"/>
</dbReference>